<dbReference type="EMBL" id="REGN01009332">
    <property type="protein sequence ID" value="RNA01420.1"/>
    <property type="molecule type" value="Genomic_DNA"/>
</dbReference>
<evidence type="ECO:0000313" key="3">
    <source>
        <dbReference type="Proteomes" id="UP000276133"/>
    </source>
</evidence>
<dbReference type="GO" id="GO:0060271">
    <property type="term" value="P:cilium assembly"/>
    <property type="evidence" value="ECO:0007669"/>
    <property type="project" value="TreeGrafter"/>
</dbReference>
<keyword evidence="2" id="KW-0282">Flagellum</keyword>
<reference evidence="2 3" key="1">
    <citation type="journal article" date="2018" name="Sci. Rep.">
        <title>Genomic signatures of local adaptation to the degree of environmental predictability in rotifers.</title>
        <authorList>
            <person name="Franch-Gras L."/>
            <person name="Hahn C."/>
            <person name="Garcia-Roger E.M."/>
            <person name="Carmona M.J."/>
            <person name="Serra M."/>
            <person name="Gomez A."/>
        </authorList>
    </citation>
    <scope>NUCLEOTIDE SEQUENCE [LARGE SCALE GENOMIC DNA]</scope>
    <source>
        <strain evidence="2">HYR1</strain>
    </source>
</reference>
<dbReference type="STRING" id="10195.A0A3M7PQT8"/>
<dbReference type="PANTHER" id="PTHR33487:SF1">
    <property type="entry name" value="CILIA- AND FLAGELLA-ASSOCIATED PROTEIN 54"/>
    <property type="match status" value="1"/>
</dbReference>
<organism evidence="2 3">
    <name type="scientific">Brachionus plicatilis</name>
    <name type="common">Marine rotifer</name>
    <name type="synonym">Brachionus muelleri</name>
    <dbReference type="NCBI Taxonomy" id="10195"/>
    <lineage>
        <taxon>Eukaryota</taxon>
        <taxon>Metazoa</taxon>
        <taxon>Spiralia</taxon>
        <taxon>Gnathifera</taxon>
        <taxon>Rotifera</taxon>
        <taxon>Eurotatoria</taxon>
        <taxon>Monogononta</taxon>
        <taxon>Pseudotrocha</taxon>
        <taxon>Ploima</taxon>
        <taxon>Brachionidae</taxon>
        <taxon>Brachionus</taxon>
    </lineage>
</organism>
<proteinExistence type="predicted"/>
<dbReference type="OrthoDB" id="2104158at2759"/>
<name>A0A3M7PQT8_BRAPC</name>
<accession>A0A3M7PQT8</accession>
<dbReference type="AlphaFoldDB" id="A0A3M7PQT8"/>
<keyword evidence="2" id="KW-0966">Cell projection</keyword>
<gene>
    <name evidence="2" type="ORF">BpHYR1_042320</name>
</gene>
<protein>
    <submittedName>
        <fullName evidence="2">Cilia-and flagella-associated 54</fullName>
    </submittedName>
</protein>
<evidence type="ECO:0000256" key="1">
    <source>
        <dbReference type="SAM" id="MobiDB-lite"/>
    </source>
</evidence>
<dbReference type="PANTHER" id="PTHR33487">
    <property type="entry name" value="CILIA- AND FLAGELLA-ASSOCIATED PROTEIN 54"/>
    <property type="match status" value="1"/>
</dbReference>
<sequence length="562" mass="64768">MWIVYFTKKKKDQLFNNNKIECTKGNLKNFNKIQKIISHCLLILEELPVSVFTKKPKNMFENLQHMIACSTFYLTDVLKRFDRKVLSNFFNSIGRKLLGMDESSNNEPVVEEAESEETEAKQKKMKKQDEKAPTVRQNEIRALENQLAKSNVSTKNAFFSMLTGNEDMAQIYSFIVNNPTKIAYKELIKFRRRNNYFEMLVGLLQKALNEELTQDIAEWSLEIIDWLQKRNGSIIGNAAVPKRKPDGFVAKIFASDIVSEMNDTATASIAPAKNKIKPKRKIKKYKLLIPIDLDLNEKIKLEEKQKTAIDLLYDQLPDLYEKWCRRKKFRKILQEESAFKSQFFSINALSNFSQMMNRVNLNSSKNYPFEKVNSISYLDPQNFLFDRANVIIMNFEELPLIKQESLTVKQKKSEPKVNRAHASPSKVSKISHSLSDEKAEIKDTAELIADILNGIESQVSGEETTRSTTDSDSSKRSKFSIGEFVDLSSNIFDRFKIAVVVLTLIVIKFFPISNASIPYFYLLLLANPIPIFLTTMTSEHNWQLDGIVNFGTKNKNKNLKMK</sequence>
<feature type="region of interest" description="Disordered" evidence="1">
    <location>
        <begin position="104"/>
        <end position="134"/>
    </location>
</feature>
<keyword evidence="2" id="KW-0969">Cilium</keyword>
<feature type="compositionally biased region" description="Basic and acidic residues" evidence="1">
    <location>
        <begin position="118"/>
        <end position="134"/>
    </location>
</feature>
<dbReference type="Proteomes" id="UP000276133">
    <property type="component" value="Unassembled WGS sequence"/>
</dbReference>
<comment type="caution">
    <text evidence="2">The sequence shown here is derived from an EMBL/GenBank/DDBJ whole genome shotgun (WGS) entry which is preliminary data.</text>
</comment>
<evidence type="ECO:0000313" key="2">
    <source>
        <dbReference type="EMBL" id="RNA01420.1"/>
    </source>
</evidence>
<keyword evidence="3" id="KW-1185">Reference proteome</keyword>